<dbReference type="InterPro" id="IPR000994">
    <property type="entry name" value="Pept_M24"/>
</dbReference>
<dbReference type="Pfam" id="PF00557">
    <property type="entry name" value="Peptidase_M24"/>
    <property type="match status" value="1"/>
</dbReference>
<protein>
    <recommendedName>
        <fullName evidence="4">Xaa-Pro aminopeptidase</fullName>
        <ecNumber evidence="4">3.4.11.9</ecNumber>
    </recommendedName>
</protein>
<dbReference type="Pfam" id="PF05195">
    <property type="entry name" value="AMP_N"/>
    <property type="match status" value="1"/>
</dbReference>
<keyword evidence="6" id="KW-0378">Hydrolase</keyword>
<comment type="cofactor">
    <cofactor evidence="2">
        <name>Mn(2+)</name>
        <dbReference type="ChEBI" id="CHEBI:29035"/>
    </cofactor>
</comment>
<feature type="region of interest" description="Disordered" evidence="9">
    <location>
        <begin position="36"/>
        <end position="68"/>
    </location>
</feature>
<comment type="catalytic activity">
    <reaction evidence="1">
        <text>Release of any N-terminal amino acid, including proline, that is linked to proline, even from a dipeptide or tripeptide.</text>
        <dbReference type="EC" id="3.4.11.9"/>
    </reaction>
</comment>
<evidence type="ECO:0000313" key="12">
    <source>
        <dbReference type="Proteomes" id="UP001500166"/>
    </source>
</evidence>
<dbReference type="PANTHER" id="PTHR43226:SF4">
    <property type="entry name" value="XAA-PRO AMINOPEPTIDASE 3"/>
    <property type="match status" value="1"/>
</dbReference>
<dbReference type="InterPro" id="IPR007865">
    <property type="entry name" value="Aminopep_P_N"/>
</dbReference>
<evidence type="ECO:0000256" key="6">
    <source>
        <dbReference type="ARBA" id="ARBA00022801"/>
    </source>
</evidence>
<evidence type="ECO:0000256" key="2">
    <source>
        <dbReference type="ARBA" id="ARBA00001936"/>
    </source>
</evidence>
<gene>
    <name evidence="11" type="ORF">GCM10009824_12630</name>
</gene>
<evidence type="ECO:0000256" key="3">
    <source>
        <dbReference type="ARBA" id="ARBA00008766"/>
    </source>
</evidence>
<name>A0ABN2XSF1_9MICC</name>
<evidence type="ECO:0000259" key="10">
    <source>
        <dbReference type="SMART" id="SM01011"/>
    </source>
</evidence>
<dbReference type="EC" id="3.4.11.9" evidence="4"/>
<dbReference type="Gene3D" id="3.40.350.10">
    <property type="entry name" value="Creatinase/prolidase N-terminal domain"/>
    <property type="match status" value="1"/>
</dbReference>
<dbReference type="Gene3D" id="3.90.230.10">
    <property type="entry name" value="Creatinase/methionine aminopeptidase superfamily"/>
    <property type="match status" value="1"/>
</dbReference>
<keyword evidence="5 8" id="KW-0479">Metal-binding</keyword>
<accession>A0ABN2XSF1</accession>
<dbReference type="PROSITE" id="PS00491">
    <property type="entry name" value="PROLINE_PEPTIDASE"/>
    <property type="match status" value="1"/>
</dbReference>
<dbReference type="GO" id="GO:0004177">
    <property type="term" value="F:aminopeptidase activity"/>
    <property type="evidence" value="ECO:0007669"/>
    <property type="project" value="UniProtKB-KW"/>
</dbReference>
<dbReference type="InterPro" id="IPR029149">
    <property type="entry name" value="Creatin/AminoP/Spt16_N"/>
</dbReference>
<comment type="caution">
    <text evidence="11">The sequence shown here is derived from an EMBL/GenBank/DDBJ whole genome shotgun (WGS) entry which is preliminary data.</text>
</comment>
<sequence length="562" mass="61789">MRITGNDTRRPAFDPRGTMEATIAAIQRTKEMNTYMSASSQHVTPSTGSQDTEEQPLEQRVDNRSQRPNTEAFRDFMASGWAAPETTNTPRSEVAEYAAARRAKLSRLFPDERLVIPAGAPKVRSNDTDYRFRPHSAFAHVTGMGVDHEPEAVLVMEPTEDGQGDNGSGHTATLYFHPMAGRDSDEFYADAKNGEFWVGPRPTLQQLSDEFDLPTEDLSGLEDAVTVNAGNAALGGMTIRLVRDVDLNMDALVDTSRLNTGVDLEQSDAKDAKLTEALSELRLIKDDYEIGQLRHAVDATIRGFEDIVGVLPRAIGGDRGERVVEGAFFSRARLEGNDLGYDTIAASGNNATVLHWIRNNGTVKPGDMILVDAGVEAESLYTADLTRTLPVDGSYTDIQRKVYQAVLDAADAAFEIAVPGNKFRDVHAAAMKVLAQRLEEWGLLPVSADVSLSEAGQHHRRWMPHGTSHHLGLDVHDCAQAKRELYLDAVIEPGMVFTIEPGLYFKAEDLSIPEEYRGMGVRIEDDVLVTENGNENLSEALPRSPEDVETWIQGIWNRSANA</sequence>
<proteinExistence type="inferred from homology"/>
<evidence type="ECO:0000256" key="5">
    <source>
        <dbReference type="ARBA" id="ARBA00022723"/>
    </source>
</evidence>
<dbReference type="SUPFAM" id="SSF55920">
    <property type="entry name" value="Creatinase/aminopeptidase"/>
    <property type="match status" value="1"/>
</dbReference>
<feature type="domain" description="Aminopeptidase P N-terminal" evidence="10">
    <location>
        <begin position="92"/>
        <end position="250"/>
    </location>
</feature>
<evidence type="ECO:0000256" key="1">
    <source>
        <dbReference type="ARBA" id="ARBA00001424"/>
    </source>
</evidence>
<keyword evidence="11" id="KW-0645">Protease</keyword>
<evidence type="ECO:0000256" key="9">
    <source>
        <dbReference type="SAM" id="MobiDB-lite"/>
    </source>
</evidence>
<organism evidence="11 12">
    <name type="scientific">Kocuria atrinae</name>
    <dbReference type="NCBI Taxonomy" id="592377"/>
    <lineage>
        <taxon>Bacteria</taxon>
        <taxon>Bacillati</taxon>
        <taxon>Actinomycetota</taxon>
        <taxon>Actinomycetes</taxon>
        <taxon>Micrococcales</taxon>
        <taxon>Micrococcaceae</taxon>
        <taxon>Kocuria</taxon>
    </lineage>
</organism>
<comment type="similarity">
    <text evidence="3 8">Belongs to the peptidase M24B family.</text>
</comment>
<evidence type="ECO:0000256" key="7">
    <source>
        <dbReference type="ARBA" id="ARBA00023211"/>
    </source>
</evidence>
<dbReference type="Proteomes" id="UP001500166">
    <property type="component" value="Unassembled WGS sequence"/>
</dbReference>
<dbReference type="InterPro" id="IPR036005">
    <property type="entry name" value="Creatinase/aminopeptidase-like"/>
</dbReference>
<dbReference type="SMART" id="SM01011">
    <property type="entry name" value="AMP_N"/>
    <property type="match status" value="1"/>
</dbReference>
<evidence type="ECO:0000256" key="4">
    <source>
        <dbReference type="ARBA" id="ARBA00012574"/>
    </source>
</evidence>
<keyword evidence="7" id="KW-0464">Manganese</keyword>
<dbReference type="SUPFAM" id="SSF53092">
    <property type="entry name" value="Creatinase/prolidase N-terminal domain"/>
    <property type="match status" value="1"/>
</dbReference>
<keyword evidence="12" id="KW-1185">Reference proteome</keyword>
<dbReference type="EMBL" id="BAAAQA010000014">
    <property type="protein sequence ID" value="GAA2114990.1"/>
    <property type="molecule type" value="Genomic_DNA"/>
</dbReference>
<keyword evidence="11" id="KW-0031">Aminopeptidase</keyword>
<dbReference type="PANTHER" id="PTHR43226">
    <property type="entry name" value="XAA-PRO AMINOPEPTIDASE 3"/>
    <property type="match status" value="1"/>
</dbReference>
<evidence type="ECO:0000313" key="11">
    <source>
        <dbReference type="EMBL" id="GAA2114990.1"/>
    </source>
</evidence>
<evidence type="ECO:0000256" key="8">
    <source>
        <dbReference type="RuleBase" id="RU000590"/>
    </source>
</evidence>
<feature type="compositionally biased region" description="Polar residues" evidence="9">
    <location>
        <begin position="36"/>
        <end position="50"/>
    </location>
</feature>
<reference evidence="11 12" key="1">
    <citation type="journal article" date="2019" name="Int. J. Syst. Evol. Microbiol.">
        <title>The Global Catalogue of Microorganisms (GCM) 10K type strain sequencing project: providing services to taxonomists for standard genome sequencing and annotation.</title>
        <authorList>
            <consortium name="The Broad Institute Genomics Platform"/>
            <consortium name="The Broad Institute Genome Sequencing Center for Infectious Disease"/>
            <person name="Wu L."/>
            <person name="Ma J."/>
        </authorList>
    </citation>
    <scope>NUCLEOTIDE SEQUENCE [LARGE SCALE GENOMIC DNA]</scope>
    <source>
        <strain evidence="11 12">JCM 15914</strain>
    </source>
</reference>
<dbReference type="InterPro" id="IPR052433">
    <property type="entry name" value="X-Pro_dipept-like"/>
</dbReference>
<dbReference type="CDD" id="cd01087">
    <property type="entry name" value="Prolidase"/>
    <property type="match status" value="1"/>
</dbReference>
<dbReference type="InterPro" id="IPR001131">
    <property type="entry name" value="Peptidase_M24B_aminopep-P_CS"/>
</dbReference>